<evidence type="ECO:0000256" key="3">
    <source>
        <dbReference type="SAM" id="MobiDB-lite"/>
    </source>
</evidence>
<accession>A0A364N5Z5</accession>
<feature type="compositionally biased region" description="Polar residues" evidence="3">
    <location>
        <begin position="413"/>
        <end position="439"/>
    </location>
</feature>
<feature type="compositionally biased region" description="Basic and acidic residues" evidence="3">
    <location>
        <begin position="455"/>
        <end position="467"/>
    </location>
</feature>
<feature type="region of interest" description="Disordered" evidence="3">
    <location>
        <begin position="379"/>
        <end position="467"/>
    </location>
</feature>
<name>A0A364N5Z5_STELY</name>
<evidence type="ECO:0000256" key="2">
    <source>
        <dbReference type="PROSITE-ProRule" id="PRU00089"/>
    </source>
</evidence>
<feature type="compositionally biased region" description="Polar residues" evidence="3">
    <location>
        <begin position="42"/>
        <end position="55"/>
    </location>
</feature>
<dbReference type="SUPFAM" id="SSF46785">
    <property type="entry name" value="Winged helix' DNA-binding domain"/>
    <property type="match status" value="1"/>
</dbReference>
<comment type="subcellular location">
    <subcellularLocation>
        <location evidence="2">Nucleus</location>
    </subcellularLocation>
</comment>
<feature type="region of interest" description="Disordered" evidence="3">
    <location>
        <begin position="36"/>
        <end position="55"/>
    </location>
</feature>
<evidence type="ECO:0000256" key="1">
    <source>
        <dbReference type="ARBA" id="ARBA00023125"/>
    </source>
</evidence>
<dbReference type="OrthoDB" id="5431456at2759"/>
<dbReference type="AlphaFoldDB" id="A0A364N5Z5"/>
<dbReference type="Proteomes" id="UP000249619">
    <property type="component" value="Unassembled WGS sequence"/>
</dbReference>
<evidence type="ECO:0000259" key="4">
    <source>
        <dbReference type="PROSITE" id="PS50039"/>
    </source>
</evidence>
<keyword evidence="6" id="KW-1185">Reference proteome</keyword>
<feature type="region of interest" description="Disordered" evidence="3">
    <location>
        <begin position="342"/>
        <end position="362"/>
    </location>
</feature>
<proteinExistence type="predicted"/>
<feature type="DNA-binding region" description="Fork-head" evidence="2">
    <location>
        <begin position="250"/>
        <end position="308"/>
    </location>
</feature>
<dbReference type="EMBL" id="QGDH01000048">
    <property type="protein sequence ID" value="RAR12657.1"/>
    <property type="molecule type" value="Genomic_DNA"/>
</dbReference>
<keyword evidence="1 2" id="KW-0238">DNA-binding</keyword>
<dbReference type="Gene3D" id="1.10.10.10">
    <property type="entry name" value="Winged helix-like DNA-binding domain superfamily/Winged helix DNA-binding domain"/>
    <property type="match status" value="1"/>
</dbReference>
<dbReference type="InterPro" id="IPR001766">
    <property type="entry name" value="Fork_head_dom"/>
</dbReference>
<keyword evidence="2" id="KW-0539">Nucleus</keyword>
<dbReference type="InterPro" id="IPR036388">
    <property type="entry name" value="WH-like_DNA-bd_sf"/>
</dbReference>
<dbReference type="GO" id="GO:0005634">
    <property type="term" value="C:nucleus"/>
    <property type="evidence" value="ECO:0007669"/>
    <property type="project" value="UniProtKB-SubCell"/>
</dbReference>
<feature type="region of interest" description="Disordered" evidence="3">
    <location>
        <begin position="205"/>
        <end position="227"/>
    </location>
</feature>
<evidence type="ECO:0000313" key="6">
    <source>
        <dbReference type="Proteomes" id="UP000249619"/>
    </source>
</evidence>
<organism evidence="5 6">
    <name type="scientific">Stemphylium lycopersici</name>
    <name type="common">Tomato gray leaf spot disease fungus</name>
    <name type="synonym">Thyrospora lycopersici</name>
    <dbReference type="NCBI Taxonomy" id="183478"/>
    <lineage>
        <taxon>Eukaryota</taxon>
        <taxon>Fungi</taxon>
        <taxon>Dikarya</taxon>
        <taxon>Ascomycota</taxon>
        <taxon>Pezizomycotina</taxon>
        <taxon>Dothideomycetes</taxon>
        <taxon>Pleosporomycetidae</taxon>
        <taxon>Pleosporales</taxon>
        <taxon>Pleosporineae</taxon>
        <taxon>Pleosporaceae</taxon>
        <taxon>Stemphylium</taxon>
    </lineage>
</organism>
<dbReference type="GO" id="GO:0043565">
    <property type="term" value="F:sequence-specific DNA binding"/>
    <property type="evidence" value="ECO:0007669"/>
    <property type="project" value="InterPro"/>
</dbReference>
<protein>
    <recommendedName>
        <fullName evidence="4">Fork-head domain-containing protein</fullName>
    </recommendedName>
</protein>
<evidence type="ECO:0000313" key="5">
    <source>
        <dbReference type="EMBL" id="RAR12657.1"/>
    </source>
</evidence>
<feature type="compositionally biased region" description="Basic and acidic residues" evidence="3">
    <location>
        <begin position="212"/>
        <end position="226"/>
    </location>
</feature>
<feature type="region of interest" description="Disordered" evidence="3">
    <location>
        <begin position="153"/>
        <end position="189"/>
    </location>
</feature>
<gene>
    <name evidence="5" type="ORF">DDE83_004054</name>
</gene>
<sequence>MSKLPVVSRPGDKCTQCQSCRTKSRIEKMNQLEIPETPDSVIPSTAPAQTSSAEAANSVHSAVVLNSVEKPRPVSWFHPSRTTLKPVIKKVGDETSRTFTPSHDKLLEPTDTTEAMSATDKLEQKVVIQPPHLKETSTRLDCDLFKLLHDEIQTDTGNQPPLPTPNRKQVVDSPVSASSTLHEKEDVPTTISPRQWYNERDDATTMLTTPSKRPESEQVRLEHPSEVDPVPLPRVSGCLNVEDPTSSLREKHYTNRELARIALACAKGSRMTALQIIDWVALTFPYLQKGQGAWEKSLKAVLSISKEFSGKTVGLHEARVMYGFASAAFRAQYEKEYGDYITRQSQQESPQDQHKDVARPASVVDSGWDLKRHVEGTRNLHREVTPGKAIKSVPIQCAKSSSRKELKSSPSSRNFAATPTASDPNTVASPASMNSNDGSLFNPFERSKLPFARDTTNRTHETKREASIHGVYPRDMKPSIETMTQKEKVAKLAEIRARTSRKQVFDSNQRLAHVRRYGRQDIHDESDGAWRAKIVEGEQKRSTWRNDTITDDCDANQSLREVFNLPANAIPMNDGNELAFRDGTLVHGRLPRPRHIYRVGKRLGTGLTVN</sequence>
<comment type="caution">
    <text evidence="5">The sequence shown here is derived from an EMBL/GenBank/DDBJ whole genome shotgun (WGS) entry which is preliminary data.</text>
</comment>
<feature type="domain" description="Fork-head" evidence="4">
    <location>
        <begin position="250"/>
        <end position="308"/>
    </location>
</feature>
<dbReference type="PROSITE" id="PS50039">
    <property type="entry name" value="FORK_HEAD_3"/>
    <property type="match status" value="1"/>
</dbReference>
<reference evidence="6" key="1">
    <citation type="submission" date="2018-05" db="EMBL/GenBank/DDBJ databases">
        <title>Draft genome sequence of Stemphylium lycopersici strain CIDEFI 213.</title>
        <authorList>
            <person name="Medina R."/>
            <person name="Franco M.E.E."/>
            <person name="Lucentini C.G."/>
            <person name="Saparrat M.C.N."/>
            <person name="Balatti P.A."/>
        </authorList>
    </citation>
    <scope>NUCLEOTIDE SEQUENCE [LARGE SCALE GENOMIC DNA]</scope>
    <source>
        <strain evidence="6">CIDEFI 213</strain>
    </source>
</reference>
<dbReference type="GO" id="GO:0003700">
    <property type="term" value="F:DNA-binding transcription factor activity"/>
    <property type="evidence" value="ECO:0007669"/>
    <property type="project" value="InterPro"/>
</dbReference>
<dbReference type="STRING" id="183478.A0A364N5Z5"/>
<dbReference type="InterPro" id="IPR036390">
    <property type="entry name" value="WH_DNA-bd_sf"/>
</dbReference>